<organism evidence="1 2">
    <name type="scientific">Pseudomonas lutea</name>
    <dbReference type="NCBI Taxonomy" id="243924"/>
    <lineage>
        <taxon>Bacteria</taxon>
        <taxon>Pseudomonadati</taxon>
        <taxon>Pseudomonadota</taxon>
        <taxon>Gammaproteobacteria</taxon>
        <taxon>Pseudomonadales</taxon>
        <taxon>Pseudomonadaceae</taxon>
        <taxon>Pseudomonas</taxon>
    </lineage>
</organism>
<dbReference type="GeneID" id="300269932"/>
<dbReference type="Gene3D" id="1.10.357.10">
    <property type="entry name" value="Tetracycline Repressor, domain 2"/>
    <property type="match status" value="1"/>
</dbReference>
<name>A0A9X8MF79_9PSED</name>
<dbReference type="EMBL" id="FOEV01000011">
    <property type="protein sequence ID" value="SER03278.1"/>
    <property type="molecule type" value="Genomic_DNA"/>
</dbReference>
<reference evidence="1 2" key="1">
    <citation type="submission" date="2016-10" db="EMBL/GenBank/DDBJ databases">
        <authorList>
            <person name="Varghese N."/>
            <person name="Submissions S."/>
        </authorList>
    </citation>
    <scope>NUCLEOTIDE SEQUENCE [LARGE SCALE GENOMIC DNA]</scope>
    <source>
        <strain evidence="1 2">LMG 21974</strain>
    </source>
</reference>
<dbReference type="RefSeq" id="WP_139208847.1">
    <property type="nucleotide sequence ID" value="NZ_FOEV01000011.1"/>
</dbReference>
<dbReference type="AlphaFoldDB" id="A0A9X8MF79"/>
<dbReference type="Proteomes" id="UP000183210">
    <property type="component" value="Unassembled WGS sequence"/>
</dbReference>
<sequence>MSGRFRALPPATDVLVTATSIQAGRWHVPDSREALIMLLGMVIPGAQRRAALGAAPSSTSEELDGLVDHAPARRQGQARLTREAGWAFCP</sequence>
<gene>
    <name evidence="1" type="ORF">SAMN05216409_11195</name>
</gene>
<accession>A0A9X8MF79</accession>
<proteinExistence type="predicted"/>
<protein>
    <submittedName>
        <fullName evidence="1">Uncharacterized protein</fullName>
    </submittedName>
</protein>
<evidence type="ECO:0000313" key="2">
    <source>
        <dbReference type="Proteomes" id="UP000183210"/>
    </source>
</evidence>
<evidence type="ECO:0000313" key="1">
    <source>
        <dbReference type="EMBL" id="SER03278.1"/>
    </source>
</evidence>
<comment type="caution">
    <text evidence="1">The sequence shown here is derived from an EMBL/GenBank/DDBJ whole genome shotgun (WGS) entry which is preliminary data.</text>
</comment>